<dbReference type="eggNOG" id="COG0639">
    <property type="taxonomic scope" value="Bacteria"/>
</dbReference>
<dbReference type="SUPFAM" id="SSF56300">
    <property type="entry name" value="Metallo-dependent phosphatases"/>
    <property type="match status" value="1"/>
</dbReference>
<keyword evidence="2" id="KW-1185">Reference proteome</keyword>
<name>M9RTP8_9RHOB</name>
<evidence type="ECO:0000313" key="1">
    <source>
        <dbReference type="EMBL" id="AGI73881.1"/>
    </source>
</evidence>
<reference evidence="1 2" key="1">
    <citation type="journal article" date="2013" name="PLoS ONE">
        <title>Poles Apart: Arctic and Antarctic Octadecabacter strains Share High Genome Plasticity and a New Type of Xanthorhodopsin.</title>
        <authorList>
            <person name="Vollmers J."/>
            <person name="Voget S."/>
            <person name="Dietrich S."/>
            <person name="Gollnow K."/>
            <person name="Smits M."/>
            <person name="Meyer K."/>
            <person name="Brinkhoff T."/>
            <person name="Simon M."/>
            <person name="Daniel R."/>
        </authorList>
    </citation>
    <scope>NUCLEOTIDE SEQUENCE [LARGE SCALE GENOMIC DNA]</scope>
    <source>
        <strain evidence="1 2">238</strain>
    </source>
</reference>
<sequence length="131" mass="14377">MRATLSAFAGIALAPNRGRLALLSDIIDRGPASLEAIDLVENAKAVALVDDVVILPCNHELMVLDALEDPMIVHGRLARQWRGRTYPRSSSKLHGSLTRRLRTAGNLHAIFEADAKYTDVTPNRRCSQSYA</sequence>
<dbReference type="AlphaFoldDB" id="M9RTP8"/>
<organism evidence="1 2">
    <name type="scientific">Octadecabacter arcticus 238</name>
    <dbReference type="NCBI Taxonomy" id="391616"/>
    <lineage>
        <taxon>Bacteria</taxon>
        <taxon>Pseudomonadati</taxon>
        <taxon>Pseudomonadota</taxon>
        <taxon>Alphaproteobacteria</taxon>
        <taxon>Rhodobacterales</taxon>
        <taxon>Roseobacteraceae</taxon>
        <taxon>Octadecabacter</taxon>
    </lineage>
</organism>
<dbReference type="Proteomes" id="UP000004688">
    <property type="component" value="Chromosome"/>
</dbReference>
<gene>
    <name evidence="1" type="ORF">OA238_c39420</name>
</gene>
<evidence type="ECO:0000313" key="2">
    <source>
        <dbReference type="Proteomes" id="UP000004688"/>
    </source>
</evidence>
<dbReference type="InterPro" id="IPR029052">
    <property type="entry name" value="Metallo-depent_PP-like"/>
</dbReference>
<dbReference type="HOGENOM" id="CLU_1925432_0_0_5"/>
<proteinExistence type="predicted"/>
<dbReference type="KEGG" id="oar:OA238_c39420"/>
<accession>M9RTP8</accession>
<dbReference type="EMBL" id="CP003742">
    <property type="protein sequence ID" value="AGI73881.1"/>
    <property type="molecule type" value="Genomic_DNA"/>
</dbReference>
<dbReference type="Gene3D" id="3.60.21.10">
    <property type="match status" value="1"/>
</dbReference>
<evidence type="ECO:0008006" key="3">
    <source>
        <dbReference type="Google" id="ProtNLM"/>
    </source>
</evidence>
<protein>
    <recommendedName>
        <fullName evidence="3">Calcineurin-like phosphoesterase domain-containing protein</fullName>
    </recommendedName>
</protein>